<evidence type="ECO:0000256" key="2">
    <source>
        <dbReference type="ARBA" id="ARBA00023125"/>
    </source>
</evidence>
<evidence type="ECO:0000256" key="4">
    <source>
        <dbReference type="SAM" id="MobiDB-lite"/>
    </source>
</evidence>
<dbReference type="InterPro" id="IPR036390">
    <property type="entry name" value="WH_DNA-bd_sf"/>
</dbReference>
<keyword evidence="1" id="KW-0805">Transcription regulation</keyword>
<comment type="caution">
    <text evidence="6">The sequence shown here is derived from an EMBL/GenBank/DDBJ whole genome shotgun (WGS) entry which is preliminary data.</text>
</comment>
<name>A0A7W3PE80_9MICO</name>
<dbReference type="RefSeq" id="WP_182616161.1">
    <property type="nucleotide sequence ID" value="NZ_BAAATF010000003.1"/>
</dbReference>
<reference evidence="6 7" key="1">
    <citation type="submission" date="2020-07" db="EMBL/GenBank/DDBJ databases">
        <title>Sequencing the genomes of 1000 actinobacteria strains.</title>
        <authorList>
            <person name="Klenk H.-P."/>
        </authorList>
    </citation>
    <scope>NUCLEOTIDE SEQUENCE [LARGE SCALE GENOMIC DNA]</scope>
    <source>
        <strain evidence="6 7">DSM 44121</strain>
    </source>
</reference>
<evidence type="ECO:0000256" key="1">
    <source>
        <dbReference type="ARBA" id="ARBA00023015"/>
    </source>
</evidence>
<dbReference type="InterPro" id="IPR051011">
    <property type="entry name" value="Metal_resp_trans_reg"/>
</dbReference>
<dbReference type="PANTHER" id="PTHR43132:SF8">
    <property type="entry name" value="HTH-TYPE TRANSCRIPTIONAL REGULATOR KMTR"/>
    <property type="match status" value="1"/>
</dbReference>
<sequence>MLRIHFTSQDLLRVRLASGPDPLWEAVLSAHQAHQPGGPPVFREWRSRVVPALTSEARAYLRITRPRDGLRPPTGTPTSTSTGTSTSTSTRLGAAAQAYHDQALAPFWPAIRCAVEADVAAHARTLTSGGTAALLSGLHRSVVWRDPVLSVATAADGDIYLEGRGLTLQPAFFCGQAPFAPSDPELAPVLVYPVPHRSAWLRQPGAGRHDRALAALLGRTRAAALSALAHGASTSELARHIGVSAPSASEHASVLRDAGLIASRRERNSVWHTLTPLGRAVLDSGGVDQRVPAAVS</sequence>
<dbReference type="EMBL" id="JACGWV010000001">
    <property type="protein sequence ID" value="MBA8808272.1"/>
    <property type="molecule type" value="Genomic_DNA"/>
</dbReference>
<proteinExistence type="predicted"/>
<dbReference type="Proteomes" id="UP000540568">
    <property type="component" value="Unassembled WGS sequence"/>
</dbReference>
<protein>
    <submittedName>
        <fullName evidence="6">DNA-binding transcriptional ArsR family regulator</fullName>
    </submittedName>
</protein>
<dbReference type="PANTHER" id="PTHR43132">
    <property type="entry name" value="ARSENICAL RESISTANCE OPERON REPRESSOR ARSR-RELATED"/>
    <property type="match status" value="1"/>
</dbReference>
<dbReference type="InterPro" id="IPR011991">
    <property type="entry name" value="ArsR-like_HTH"/>
</dbReference>
<evidence type="ECO:0000313" key="6">
    <source>
        <dbReference type="EMBL" id="MBA8808272.1"/>
    </source>
</evidence>
<dbReference type="InterPro" id="IPR036388">
    <property type="entry name" value="WH-like_DNA-bd_sf"/>
</dbReference>
<dbReference type="GO" id="GO:0003677">
    <property type="term" value="F:DNA binding"/>
    <property type="evidence" value="ECO:0007669"/>
    <property type="project" value="UniProtKB-KW"/>
</dbReference>
<keyword evidence="3" id="KW-0804">Transcription</keyword>
<dbReference type="CDD" id="cd00090">
    <property type="entry name" value="HTH_ARSR"/>
    <property type="match status" value="1"/>
</dbReference>
<feature type="domain" description="HTH arsR-type" evidence="5">
    <location>
        <begin position="211"/>
        <end position="283"/>
    </location>
</feature>
<evidence type="ECO:0000313" key="7">
    <source>
        <dbReference type="Proteomes" id="UP000540568"/>
    </source>
</evidence>
<dbReference type="GO" id="GO:0003700">
    <property type="term" value="F:DNA-binding transcription factor activity"/>
    <property type="evidence" value="ECO:0007669"/>
    <property type="project" value="InterPro"/>
</dbReference>
<dbReference type="AlphaFoldDB" id="A0A7W3PE80"/>
<keyword evidence="2 6" id="KW-0238">DNA-binding</keyword>
<accession>A0A7W3PE80</accession>
<feature type="compositionally biased region" description="Low complexity" evidence="4">
    <location>
        <begin position="72"/>
        <end position="90"/>
    </location>
</feature>
<dbReference type="InterPro" id="IPR001845">
    <property type="entry name" value="HTH_ArsR_DNA-bd_dom"/>
</dbReference>
<dbReference type="SMART" id="SM00418">
    <property type="entry name" value="HTH_ARSR"/>
    <property type="match status" value="1"/>
</dbReference>
<dbReference type="SUPFAM" id="SSF46785">
    <property type="entry name" value="Winged helix' DNA-binding domain"/>
    <property type="match status" value="1"/>
</dbReference>
<feature type="region of interest" description="Disordered" evidence="4">
    <location>
        <begin position="64"/>
        <end position="90"/>
    </location>
</feature>
<gene>
    <name evidence="6" type="ORF">FHX71_002214</name>
</gene>
<keyword evidence="7" id="KW-1185">Reference proteome</keyword>
<evidence type="ECO:0000256" key="3">
    <source>
        <dbReference type="ARBA" id="ARBA00023163"/>
    </source>
</evidence>
<evidence type="ECO:0000259" key="5">
    <source>
        <dbReference type="SMART" id="SM00418"/>
    </source>
</evidence>
<dbReference type="Gene3D" id="1.10.10.10">
    <property type="entry name" value="Winged helix-like DNA-binding domain superfamily/Winged helix DNA-binding domain"/>
    <property type="match status" value="1"/>
</dbReference>
<dbReference type="Pfam" id="PF01022">
    <property type="entry name" value="HTH_5"/>
    <property type="match status" value="1"/>
</dbReference>
<organism evidence="6 7">
    <name type="scientific">Promicromonospora sukumoe</name>
    <dbReference type="NCBI Taxonomy" id="88382"/>
    <lineage>
        <taxon>Bacteria</taxon>
        <taxon>Bacillati</taxon>
        <taxon>Actinomycetota</taxon>
        <taxon>Actinomycetes</taxon>
        <taxon>Micrococcales</taxon>
        <taxon>Promicromonosporaceae</taxon>
        <taxon>Promicromonospora</taxon>
    </lineage>
</organism>